<dbReference type="EMBL" id="CP029042">
    <property type="protein sequence ID" value="AZS76486.1"/>
    <property type="molecule type" value="Genomic_DNA"/>
</dbReference>
<name>A0A3S9YN68_9ACTN</name>
<dbReference type="Proteomes" id="UP000275579">
    <property type="component" value="Chromosome"/>
</dbReference>
<accession>A0A3S9YN68</accession>
<sequence>MRGRGGPGGQARRLDTAHGHILLSDRATRDDGLVILDQAAKVAAQYGLVHQLRSIEGVKAMSAGPTAPRRR</sequence>
<gene>
    <name evidence="1" type="ORF">DDE74_17165</name>
</gene>
<evidence type="ECO:0000313" key="1">
    <source>
        <dbReference type="EMBL" id="AZS76486.1"/>
    </source>
</evidence>
<organism evidence="1 2">
    <name type="scientific">Streptomyces lydicus</name>
    <dbReference type="NCBI Taxonomy" id="47763"/>
    <lineage>
        <taxon>Bacteria</taxon>
        <taxon>Bacillati</taxon>
        <taxon>Actinomycetota</taxon>
        <taxon>Actinomycetes</taxon>
        <taxon>Kitasatosporales</taxon>
        <taxon>Streptomycetaceae</taxon>
        <taxon>Streptomyces</taxon>
    </lineage>
</organism>
<protein>
    <submittedName>
        <fullName evidence="1">Uncharacterized protein</fullName>
    </submittedName>
</protein>
<proteinExistence type="predicted"/>
<evidence type="ECO:0000313" key="2">
    <source>
        <dbReference type="Proteomes" id="UP000275579"/>
    </source>
</evidence>
<reference evidence="1 2" key="1">
    <citation type="submission" date="2018-04" db="EMBL/GenBank/DDBJ databases">
        <title>Complete genome sequences of Streptomyces lydicus strain WYEC and characterization of antagonistic properties of biological control agents.</title>
        <authorList>
            <person name="Mariita R.M."/>
            <person name="Sello J.K."/>
        </authorList>
    </citation>
    <scope>NUCLEOTIDE SEQUENCE [LARGE SCALE GENOMIC DNA]</scope>
    <source>
        <strain evidence="1 2">WYEC 108</strain>
    </source>
</reference>
<dbReference type="AlphaFoldDB" id="A0A3S9YN68"/>